<comment type="similarity">
    <text evidence="1">Belongs to the SCO1/2 family.</text>
</comment>
<accession>A0A521DFP2</accession>
<keyword evidence="4" id="KW-0812">Transmembrane</keyword>
<feature type="signal peptide" evidence="5">
    <location>
        <begin position="1"/>
        <end position="19"/>
    </location>
</feature>
<keyword evidence="4" id="KW-0472">Membrane</keyword>
<proteinExistence type="inferred from homology"/>
<gene>
    <name evidence="6" type="ORF">SAMN06265379_105144</name>
</gene>
<dbReference type="PANTHER" id="PTHR12151">
    <property type="entry name" value="ELECTRON TRANSPORT PROTIN SCO1/SENC FAMILY MEMBER"/>
    <property type="match status" value="1"/>
</dbReference>
<evidence type="ECO:0000256" key="5">
    <source>
        <dbReference type="SAM" id="SignalP"/>
    </source>
</evidence>
<evidence type="ECO:0000313" key="7">
    <source>
        <dbReference type="Proteomes" id="UP000319040"/>
    </source>
</evidence>
<dbReference type="AlphaFoldDB" id="A0A521DFP2"/>
<organism evidence="6 7">
    <name type="scientific">Saccharicrinis carchari</name>
    <dbReference type="NCBI Taxonomy" id="1168039"/>
    <lineage>
        <taxon>Bacteria</taxon>
        <taxon>Pseudomonadati</taxon>
        <taxon>Bacteroidota</taxon>
        <taxon>Bacteroidia</taxon>
        <taxon>Marinilabiliales</taxon>
        <taxon>Marinilabiliaceae</taxon>
        <taxon>Saccharicrinis</taxon>
    </lineage>
</organism>
<dbReference type="Proteomes" id="UP000319040">
    <property type="component" value="Unassembled WGS sequence"/>
</dbReference>
<feature type="binding site" evidence="2">
    <location>
        <position position="69"/>
    </location>
    <ligand>
        <name>Cu cation</name>
        <dbReference type="ChEBI" id="CHEBI:23378"/>
    </ligand>
</feature>
<dbReference type="Gene3D" id="3.40.30.10">
    <property type="entry name" value="Glutaredoxin"/>
    <property type="match status" value="1"/>
</dbReference>
<dbReference type="EMBL" id="FXTB01000005">
    <property type="protein sequence ID" value="SMO70405.1"/>
    <property type="molecule type" value="Genomic_DNA"/>
</dbReference>
<dbReference type="OrthoDB" id="9811998at2"/>
<evidence type="ECO:0000256" key="2">
    <source>
        <dbReference type="PIRSR" id="PIRSR603782-1"/>
    </source>
</evidence>
<evidence type="ECO:0000256" key="4">
    <source>
        <dbReference type="SAM" id="Phobius"/>
    </source>
</evidence>
<evidence type="ECO:0000256" key="3">
    <source>
        <dbReference type="PIRSR" id="PIRSR603782-2"/>
    </source>
</evidence>
<dbReference type="InterPro" id="IPR036249">
    <property type="entry name" value="Thioredoxin-like_sf"/>
</dbReference>
<keyword evidence="7" id="KW-1185">Reference proteome</keyword>
<evidence type="ECO:0000256" key="1">
    <source>
        <dbReference type="ARBA" id="ARBA00010996"/>
    </source>
</evidence>
<feature type="binding site" evidence="2">
    <location>
        <position position="161"/>
    </location>
    <ligand>
        <name>Cu cation</name>
        <dbReference type="ChEBI" id="CHEBI:23378"/>
    </ligand>
</feature>
<feature type="chain" id="PRO_5021807391" evidence="5">
    <location>
        <begin position="20"/>
        <end position="252"/>
    </location>
</feature>
<reference evidence="6 7" key="1">
    <citation type="submission" date="2017-05" db="EMBL/GenBank/DDBJ databases">
        <authorList>
            <person name="Varghese N."/>
            <person name="Submissions S."/>
        </authorList>
    </citation>
    <scope>NUCLEOTIDE SEQUENCE [LARGE SCALE GENOMIC DNA]</scope>
    <source>
        <strain evidence="6 7">DSM 27040</strain>
    </source>
</reference>
<feature type="transmembrane region" description="Helical" evidence="4">
    <location>
        <begin position="228"/>
        <end position="246"/>
    </location>
</feature>
<dbReference type="Pfam" id="PF02630">
    <property type="entry name" value="SCO1-SenC"/>
    <property type="match status" value="1"/>
</dbReference>
<dbReference type="InterPro" id="IPR003782">
    <property type="entry name" value="SCO1/SenC"/>
</dbReference>
<keyword evidence="4" id="KW-1133">Transmembrane helix</keyword>
<keyword evidence="2" id="KW-0186">Copper</keyword>
<dbReference type="CDD" id="cd02968">
    <property type="entry name" value="SCO"/>
    <property type="match status" value="1"/>
</dbReference>
<keyword evidence="3" id="KW-1015">Disulfide bond</keyword>
<feature type="disulfide bond" description="Redox-active" evidence="3">
    <location>
        <begin position="69"/>
        <end position="73"/>
    </location>
</feature>
<keyword evidence="2" id="KW-0479">Metal-binding</keyword>
<dbReference type="PANTHER" id="PTHR12151:SF8">
    <property type="entry name" value="THIOREDOXIN DOMAIN-CONTAINING PROTEIN"/>
    <property type="match status" value="1"/>
</dbReference>
<evidence type="ECO:0000313" key="6">
    <source>
        <dbReference type="EMBL" id="SMO70405.1"/>
    </source>
</evidence>
<feature type="binding site" evidence="2">
    <location>
        <position position="73"/>
    </location>
    <ligand>
        <name>Cu cation</name>
        <dbReference type="ChEBI" id="CHEBI:23378"/>
    </ligand>
</feature>
<dbReference type="SUPFAM" id="SSF52833">
    <property type="entry name" value="Thioredoxin-like"/>
    <property type="match status" value="1"/>
</dbReference>
<name>A0A521DFP2_SACCC</name>
<dbReference type="RefSeq" id="WP_142533595.1">
    <property type="nucleotide sequence ID" value="NZ_FXTB01000005.1"/>
</dbReference>
<sequence length="252" mass="28193">MKQLICMSVLFFTVMAAQAEETNTIGIDEHLDEYIPADIEVVNVQGDTVLFSSIVKEMPTVLNFVYYRCPGICTPLMDAITEVVNMSDMELGRDYQVVTVSFDYSETYDLALKKRNNYSLLVEKEGFEDGWLFFTGDSANIAKLTKATGFSYKRTGNDFIHTAGLILLSPEGKITRYLNGTYFLPFELKLAVIESSKGIPGPTVNRILQYCYSYDPVGQSYVLNITKIVGILILIIAGLVLLVLTLKPKRTN</sequence>
<protein>
    <submittedName>
        <fullName evidence="6">Protein SCO1/2</fullName>
    </submittedName>
</protein>
<keyword evidence="5" id="KW-0732">Signal</keyword>